<dbReference type="InterPro" id="IPR047262">
    <property type="entry name" value="PRX-like1"/>
</dbReference>
<dbReference type="InterPro" id="IPR000866">
    <property type="entry name" value="AhpC/TSA"/>
</dbReference>
<dbReference type="STRING" id="1544798.LH29_22365"/>
<gene>
    <name evidence="3" type="ORF">LH29_22365</name>
</gene>
<accession>A0A0D8J899</accession>
<dbReference type="Proteomes" id="UP000032544">
    <property type="component" value="Unassembled WGS sequence"/>
</dbReference>
<dbReference type="EMBL" id="JRHC01000007">
    <property type="protein sequence ID" value="KJF42028.1"/>
    <property type="molecule type" value="Genomic_DNA"/>
</dbReference>
<feature type="domain" description="Thioredoxin" evidence="2">
    <location>
        <begin position="25"/>
        <end position="177"/>
    </location>
</feature>
<evidence type="ECO:0000313" key="4">
    <source>
        <dbReference type="Proteomes" id="UP000032544"/>
    </source>
</evidence>
<dbReference type="AlphaFoldDB" id="A0A0D8J899"/>
<dbReference type="InterPro" id="IPR013766">
    <property type="entry name" value="Thioredoxin_domain"/>
</dbReference>
<dbReference type="PROSITE" id="PS51352">
    <property type="entry name" value="THIOREDOXIN_2"/>
    <property type="match status" value="1"/>
</dbReference>
<name>A0A0D8J899_9BACT</name>
<sequence>MKKLAFILGILLSVNIAYAGDGKQLAIGDKAVHTDVKMKDVSGAEISLSDASKENGLLVMFSCNTCPFVVAWEDRFNEVKEWADNNEVGMIVLNSNYQERDGADSFDEMKKKAEAEGYNFNYVVDKDSKIANAFGGQTTPHVFLFDGDMKLAYKGAIDDNYKDAEGVKQAYLKEALVSLGNDKNIAIAETKPLGCGIKRKVD</sequence>
<keyword evidence="1" id="KW-0732">Signal</keyword>
<dbReference type="InterPro" id="IPR036249">
    <property type="entry name" value="Thioredoxin-like_sf"/>
</dbReference>
<feature type="signal peptide" evidence="1">
    <location>
        <begin position="1"/>
        <end position="19"/>
    </location>
</feature>
<organism evidence="3 4">
    <name type="scientific">Draconibacterium sediminis</name>
    <dbReference type="NCBI Taxonomy" id="1544798"/>
    <lineage>
        <taxon>Bacteria</taxon>
        <taxon>Pseudomonadati</taxon>
        <taxon>Bacteroidota</taxon>
        <taxon>Bacteroidia</taxon>
        <taxon>Marinilabiliales</taxon>
        <taxon>Prolixibacteraceae</taxon>
        <taxon>Draconibacterium</taxon>
    </lineage>
</organism>
<dbReference type="SUPFAM" id="SSF52833">
    <property type="entry name" value="Thioredoxin-like"/>
    <property type="match status" value="1"/>
</dbReference>
<dbReference type="PANTHER" id="PTHR43640:SF1">
    <property type="entry name" value="THIOREDOXIN-DEPENDENT PEROXIREDOXIN"/>
    <property type="match status" value="1"/>
</dbReference>
<dbReference type="PANTHER" id="PTHR43640">
    <property type="entry name" value="OS07G0260300 PROTEIN"/>
    <property type="match status" value="1"/>
</dbReference>
<dbReference type="RefSeq" id="WP_045033434.1">
    <property type="nucleotide sequence ID" value="NZ_JRHC01000007.1"/>
</dbReference>
<dbReference type="OrthoDB" id="9809746at2"/>
<proteinExistence type="predicted"/>
<evidence type="ECO:0000259" key="2">
    <source>
        <dbReference type="PROSITE" id="PS51352"/>
    </source>
</evidence>
<protein>
    <recommendedName>
        <fullName evidence="2">Thioredoxin domain-containing protein</fullName>
    </recommendedName>
</protein>
<dbReference type="GO" id="GO:0016209">
    <property type="term" value="F:antioxidant activity"/>
    <property type="evidence" value="ECO:0007669"/>
    <property type="project" value="InterPro"/>
</dbReference>
<dbReference type="Gene3D" id="3.40.30.10">
    <property type="entry name" value="Glutaredoxin"/>
    <property type="match status" value="1"/>
</dbReference>
<feature type="chain" id="PRO_5002331004" description="Thioredoxin domain-containing protein" evidence="1">
    <location>
        <begin position="20"/>
        <end position="202"/>
    </location>
</feature>
<comment type="caution">
    <text evidence="3">The sequence shown here is derived from an EMBL/GenBank/DDBJ whole genome shotgun (WGS) entry which is preliminary data.</text>
</comment>
<dbReference type="Pfam" id="PF00578">
    <property type="entry name" value="AhpC-TSA"/>
    <property type="match status" value="1"/>
</dbReference>
<dbReference type="GO" id="GO:0016491">
    <property type="term" value="F:oxidoreductase activity"/>
    <property type="evidence" value="ECO:0007669"/>
    <property type="project" value="InterPro"/>
</dbReference>
<evidence type="ECO:0000313" key="3">
    <source>
        <dbReference type="EMBL" id="KJF42028.1"/>
    </source>
</evidence>
<reference evidence="3 4" key="1">
    <citation type="submission" date="2014-09" db="EMBL/GenBank/DDBJ databases">
        <title>Draft Genome Sequence of Draconibacterium sp. JN14CK-3.</title>
        <authorList>
            <person name="Dong C."/>
            <person name="Lai Q."/>
            <person name="Shao Z."/>
        </authorList>
    </citation>
    <scope>NUCLEOTIDE SEQUENCE [LARGE SCALE GENOMIC DNA]</scope>
    <source>
        <strain evidence="3 4">JN14CK-3</strain>
    </source>
</reference>
<evidence type="ECO:0000256" key="1">
    <source>
        <dbReference type="SAM" id="SignalP"/>
    </source>
</evidence>
<keyword evidence="4" id="KW-1185">Reference proteome</keyword>